<dbReference type="AlphaFoldDB" id="A0A3B0T5L8"/>
<evidence type="ECO:0000313" key="1">
    <source>
        <dbReference type="EMBL" id="VAW08647.1"/>
    </source>
</evidence>
<reference evidence="1" key="1">
    <citation type="submission" date="2018-06" db="EMBL/GenBank/DDBJ databases">
        <authorList>
            <person name="Zhirakovskaya E."/>
        </authorList>
    </citation>
    <scope>NUCLEOTIDE SEQUENCE</scope>
</reference>
<proteinExistence type="predicted"/>
<name>A0A3B0T5L8_9ZZZZ</name>
<feature type="non-terminal residue" evidence="1">
    <location>
        <position position="63"/>
    </location>
</feature>
<sequence length="63" mass="6428">MHHRTIGGSTDTEVNAVTVIPRGSSSLNAVMTVTVAATPAIMSLKLPPSMPSRPIANLSSKGA</sequence>
<organism evidence="1">
    <name type="scientific">hydrothermal vent metagenome</name>
    <dbReference type="NCBI Taxonomy" id="652676"/>
    <lineage>
        <taxon>unclassified sequences</taxon>
        <taxon>metagenomes</taxon>
        <taxon>ecological metagenomes</taxon>
    </lineage>
</organism>
<protein>
    <submittedName>
        <fullName evidence="1">Uncharacterized protein</fullName>
    </submittedName>
</protein>
<dbReference type="EMBL" id="UOEI01000622">
    <property type="protein sequence ID" value="VAW08647.1"/>
    <property type="molecule type" value="Genomic_DNA"/>
</dbReference>
<accession>A0A3B0T5L8</accession>
<gene>
    <name evidence="1" type="ORF">MNBD_ACTINO01-2095</name>
</gene>